<dbReference type="PROSITE" id="PS50076">
    <property type="entry name" value="DNAJ_2"/>
    <property type="match status" value="1"/>
</dbReference>
<evidence type="ECO:0000313" key="3">
    <source>
        <dbReference type="EMBL" id="GMI38724.1"/>
    </source>
</evidence>
<dbReference type="PANTHER" id="PTHR43948:SF10">
    <property type="entry name" value="MRJ, ISOFORM E"/>
    <property type="match status" value="1"/>
</dbReference>
<dbReference type="PANTHER" id="PTHR43948">
    <property type="entry name" value="DNAJ HOMOLOG SUBFAMILY B"/>
    <property type="match status" value="1"/>
</dbReference>
<keyword evidence="4" id="KW-1185">Reference proteome</keyword>
<dbReference type="InterPro" id="IPR018253">
    <property type="entry name" value="DnaJ_domain_CS"/>
</dbReference>
<evidence type="ECO:0000313" key="4">
    <source>
        <dbReference type="Proteomes" id="UP001165060"/>
    </source>
</evidence>
<dbReference type="PROSITE" id="PS00636">
    <property type="entry name" value="DNAJ_1"/>
    <property type="match status" value="1"/>
</dbReference>
<dbReference type="SUPFAM" id="SSF46565">
    <property type="entry name" value="Chaperone J-domain"/>
    <property type="match status" value="1"/>
</dbReference>
<gene>
    <name evidence="3" type="ORF">TeGR_g861</name>
</gene>
<feature type="region of interest" description="Disordered" evidence="1">
    <location>
        <begin position="70"/>
        <end position="104"/>
    </location>
</feature>
<protein>
    <recommendedName>
        <fullName evidence="2">J domain-containing protein</fullName>
    </recommendedName>
</protein>
<dbReference type="InterPro" id="IPR001623">
    <property type="entry name" value="DnaJ_domain"/>
</dbReference>
<dbReference type="Gene3D" id="1.10.287.110">
    <property type="entry name" value="DnaJ domain"/>
    <property type="match status" value="1"/>
</dbReference>
<evidence type="ECO:0000259" key="2">
    <source>
        <dbReference type="PROSITE" id="PS50076"/>
    </source>
</evidence>
<dbReference type="Pfam" id="PF00226">
    <property type="entry name" value="DnaJ"/>
    <property type="match status" value="1"/>
</dbReference>
<dbReference type="PRINTS" id="PR00625">
    <property type="entry name" value="JDOMAIN"/>
</dbReference>
<feature type="compositionally biased region" description="Gly residues" evidence="1">
    <location>
        <begin position="86"/>
        <end position="99"/>
    </location>
</feature>
<dbReference type="InterPro" id="IPR036869">
    <property type="entry name" value="J_dom_sf"/>
</dbReference>
<organism evidence="3 4">
    <name type="scientific">Tetraparma gracilis</name>
    <dbReference type="NCBI Taxonomy" id="2962635"/>
    <lineage>
        <taxon>Eukaryota</taxon>
        <taxon>Sar</taxon>
        <taxon>Stramenopiles</taxon>
        <taxon>Ochrophyta</taxon>
        <taxon>Bolidophyceae</taxon>
        <taxon>Parmales</taxon>
        <taxon>Triparmaceae</taxon>
        <taxon>Tetraparma</taxon>
    </lineage>
</organism>
<sequence length="347" mass="35395">MTPDLTSSDFYAVLGVPRSASASAIKKAYRSLAVKHHPDKNPSDAGCTERFQKVAQAFDTLGDEGKRAQYDRFGRAGPGAPDGPDAAGGGFGGGPGGAGFEPRGMDQAQAHRIFEAMFAGGDPFGGGGMGMGGGAPFMSMGGGGSPFMSMGGGGMGGSPFMSMGGGGSPFSAMGGMNMGGSAGRVKQYGVIQPGTWATLSGLRSADMNGSRGTVASHDAGKGRYNVKLENSATTVSVSPDNLRQHPQVTVVGLSKADMNGLKGTVSSFDDSKGRYLVHLSREHKTVALKPENVVLATGTVARTAGLKSAAHNGKWGTIESFDKAAGRVELRVSAGDVIRVKLENVIV</sequence>
<proteinExistence type="predicted"/>
<dbReference type="CDD" id="cd06257">
    <property type="entry name" value="DnaJ"/>
    <property type="match status" value="1"/>
</dbReference>
<evidence type="ECO:0000256" key="1">
    <source>
        <dbReference type="SAM" id="MobiDB-lite"/>
    </source>
</evidence>
<accession>A0ABQ6N3G9</accession>
<dbReference type="SMART" id="SM00271">
    <property type="entry name" value="DnaJ"/>
    <property type="match status" value="1"/>
</dbReference>
<feature type="domain" description="J" evidence="2">
    <location>
        <begin position="9"/>
        <end position="74"/>
    </location>
</feature>
<comment type="caution">
    <text evidence="3">The sequence shown here is derived from an EMBL/GenBank/DDBJ whole genome shotgun (WGS) entry which is preliminary data.</text>
</comment>
<name>A0ABQ6N3G9_9STRA</name>
<reference evidence="3 4" key="1">
    <citation type="journal article" date="2023" name="Commun. Biol.">
        <title>Genome analysis of Parmales, the sister group of diatoms, reveals the evolutionary specialization of diatoms from phago-mixotrophs to photoautotrophs.</title>
        <authorList>
            <person name="Ban H."/>
            <person name="Sato S."/>
            <person name="Yoshikawa S."/>
            <person name="Yamada K."/>
            <person name="Nakamura Y."/>
            <person name="Ichinomiya M."/>
            <person name="Sato N."/>
            <person name="Blanc-Mathieu R."/>
            <person name="Endo H."/>
            <person name="Kuwata A."/>
            <person name="Ogata H."/>
        </authorList>
    </citation>
    <scope>NUCLEOTIDE SEQUENCE [LARGE SCALE GENOMIC DNA]</scope>
</reference>
<dbReference type="Proteomes" id="UP001165060">
    <property type="component" value="Unassembled WGS sequence"/>
</dbReference>
<dbReference type="EMBL" id="BRYB01002048">
    <property type="protein sequence ID" value="GMI38724.1"/>
    <property type="molecule type" value="Genomic_DNA"/>
</dbReference>